<reference evidence="3" key="2">
    <citation type="submission" date="2023-05" db="EMBL/GenBank/DDBJ databases">
        <authorList>
            <consortium name="Lawrence Berkeley National Laboratory"/>
            <person name="Steindorff A."/>
            <person name="Hensen N."/>
            <person name="Bonometti L."/>
            <person name="Westerberg I."/>
            <person name="Brannstrom I.O."/>
            <person name="Guillou S."/>
            <person name="Cros-Aarteil S."/>
            <person name="Calhoun S."/>
            <person name="Haridas S."/>
            <person name="Kuo A."/>
            <person name="Mondo S."/>
            <person name="Pangilinan J."/>
            <person name="Riley R."/>
            <person name="Labutti K."/>
            <person name="Andreopoulos B."/>
            <person name="Lipzen A."/>
            <person name="Chen C."/>
            <person name="Yanf M."/>
            <person name="Daum C."/>
            <person name="Ng V."/>
            <person name="Clum A."/>
            <person name="Ohm R."/>
            <person name="Martin F."/>
            <person name="Silar P."/>
            <person name="Natvig D."/>
            <person name="Lalanne C."/>
            <person name="Gautier V."/>
            <person name="Ament-Velasquez S.L."/>
            <person name="Kruys A."/>
            <person name="Hutchinson M.I."/>
            <person name="Powell A.J."/>
            <person name="Barry K."/>
            <person name="Miller A.N."/>
            <person name="Grigoriev I.V."/>
            <person name="Debuchy R."/>
            <person name="Gladieux P."/>
            <person name="Thoren M.H."/>
            <person name="Johannesson H."/>
        </authorList>
    </citation>
    <scope>NUCLEOTIDE SEQUENCE</scope>
    <source>
        <strain evidence="3">PSN243</strain>
    </source>
</reference>
<organism evidence="3 4">
    <name type="scientific">Podospora aff. communis PSN243</name>
    <dbReference type="NCBI Taxonomy" id="3040156"/>
    <lineage>
        <taxon>Eukaryota</taxon>
        <taxon>Fungi</taxon>
        <taxon>Dikarya</taxon>
        <taxon>Ascomycota</taxon>
        <taxon>Pezizomycotina</taxon>
        <taxon>Sordariomycetes</taxon>
        <taxon>Sordariomycetidae</taxon>
        <taxon>Sordariales</taxon>
        <taxon>Podosporaceae</taxon>
        <taxon>Podospora</taxon>
    </lineage>
</organism>
<protein>
    <submittedName>
        <fullName evidence="3">Uncharacterized protein</fullName>
    </submittedName>
</protein>
<sequence length="368" mass="41176">MVHSNGANFMTDIMLLVLAAIFLYWSVTQPWTWYQSAQEVRVREESVVEMAFEDDSDMDSGPPASTPHKASGLDDVPEEEGIPQPGISESDRTKVSRHALNELYLHEVAALFMAVVAPILAAGILHMVRKQLSRPSDGWVSNFHLTIFCLATEIRPVGHAIKLVRARTLHLQRMVHSNPYREDKVLPALVEGLAKRMEDLEARMARISDTTTAAALAAGDPGLRAAEIQRLQASIALNVRDFFQSDIDAINRAVRRYEKKATVLASTTETRMRVFDTRLNDAISLVAAATNFRSSQWHFFSNTGKALADRVTWLAMLPANTLLRICTWPLKSAATLLGSKKRSREDLRTETRARLGKQTDRSTRLSKR</sequence>
<keyword evidence="2" id="KW-0812">Transmembrane</keyword>
<feature type="region of interest" description="Disordered" evidence="1">
    <location>
        <begin position="53"/>
        <end position="93"/>
    </location>
</feature>
<dbReference type="PANTHER" id="PTHR42032">
    <property type="entry name" value="YALI0E30679P"/>
    <property type="match status" value="1"/>
</dbReference>
<evidence type="ECO:0000256" key="1">
    <source>
        <dbReference type="SAM" id="MobiDB-lite"/>
    </source>
</evidence>
<gene>
    <name evidence="3" type="ORF">QBC34DRAFT_388518</name>
</gene>
<keyword evidence="2" id="KW-0472">Membrane</keyword>
<dbReference type="PANTHER" id="PTHR42032:SF1">
    <property type="entry name" value="YALI0E30679P"/>
    <property type="match status" value="1"/>
</dbReference>
<feature type="transmembrane region" description="Helical" evidence="2">
    <location>
        <begin position="7"/>
        <end position="27"/>
    </location>
</feature>
<keyword evidence="4" id="KW-1185">Reference proteome</keyword>
<keyword evidence="2" id="KW-1133">Transmembrane helix</keyword>
<reference evidence="3" key="1">
    <citation type="journal article" date="2023" name="Mol. Phylogenet. Evol.">
        <title>Genome-scale phylogeny and comparative genomics of the fungal order Sordariales.</title>
        <authorList>
            <person name="Hensen N."/>
            <person name="Bonometti L."/>
            <person name="Westerberg I."/>
            <person name="Brannstrom I.O."/>
            <person name="Guillou S."/>
            <person name="Cros-Aarteil S."/>
            <person name="Calhoun S."/>
            <person name="Haridas S."/>
            <person name="Kuo A."/>
            <person name="Mondo S."/>
            <person name="Pangilinan J."/>
            <person name="Riley R."/>
            <person name="LaButti K."/>
            <person name="Andreopoulos B."/>
            <person name="Lipzen A."/>
            <person name="Chen C."/>
            <person name="Yan M."/>
            <person name="Daum C."/>
            <person name="Ng V."/>
            <person name="Clum A."/>
            <person name="Steindorff A."/>
            <person name="Ohm R.A."/>
            <person name="Martin F."/>
            <person name="Silar P."/>
            <person name="Natvig D.O."/>
            <person name="Lalanne C."/>
            <person name="Gautier V."/>
            <person name="Ament-Velasquez S.L."/>
            <person name="Kruys A."/>
            <person name="Hutchinson M.I."/>
            <person name="Powell A.J."/>
            <person name="Barry K."/>
            <person name="Miller A.N."/>
            <person name="Grigoriev I.V."/>
            <person name="Debuchy R."/>
            <person name="Gladieux P."/>
            <person name="Hiltunen Thoren M."/>
            <person name="Johannesson H."/>
        </authorList>
    </citation>
    <scope>NUCLEOTIDE SEQUENCE</scope>
    <source>
        <strain evidence="3">PSN243</strain>
    </source>
</reference>
<name>A0AAV9H7V2_9PEZI</name>
<dbReference type="Proteomes" id="UP001321760">
    <property type="component" value="Unassembled WGS sequence"/>
</dbReference>
<evidence type="ECO:0000313" key="3">
    <source>
        <dbReference type="EMBL" id="KAK4455979.1"/>
    </source>
</evidence>
<dbReference type="EMBL" id="MU865913">
    <property type="protein sequence ID" value="KAK4455979.1"/>
    <property type="molecule type" value="Genomic_DNA"/>
</dbReference>
<feature type="region of interest" description="Disordered" evidence="1">
    <location>
        <begin position="345"/>
        <end position="368"/>
    </location>
</feature>
<evidence type="ECO:0000313" key="4">
    <source>
        <dbReference type="Proteomes" id="UP001321760"/>
    </source>
</evidence>
<dbReference type="AlphaFoldDB" id="A0AAV9H7V2"/>
<evidence type="ECO:0000256" key="2">
    <source>
        <dbReference type="SAM" id="Phobius"/>
    </source>
</evidence>
<accession>A0AAV9H7V2</accession>
<feature type="transmembrane region" description="Helical" evidence="2">
    <location>
        <begin position="108"/>
        <end position="128"/>
    </location>
</feature>
<proteinExistence type="predicted"/>
<comment type="caution">
    <text evidence="3">The sequence shown here is derived from an EMBL/GenBank/DDBJ whole genome shotgun (WGS) entry which is preliminary data.</text>
</comment>